<dbReference type="GeneID" id="114325532"/>
<dbReference type="Pfam" id="PF00334">
    <property type="entry name" value="NDK"/>
    <property type="match status" value="1"/>
</dbReference>
<dbReference type="AlphaFoldDB" id="A0A6P7F7J4"/>
<evidence type="ECO:0000313" key="4">
    <source>
        <dbReference type="EnsemblMetazoa" id="XP_028129405.1"/>
    </source>
</evidence>
<dbReference type="EnsemblMetazoa" id="XM_028273604.2">
    <property type="protein sequence ID" value="XP_028129405.1"/>
    <property type="gene ID" value="LOC114325532"/>
</dbReference>
<evidence type="ECO:0000256" key="1">
    <source>
        <dbReference type="ARBA" id="ARBA00008142"/>
    </source>
</evidence>
<evidence type="ECO:0000259" key="3">
    <source>
        <dbReference type="SMART" id="SM00562"/>
    </source>
</evidence>
<proteinExistence type="inferred from homology"/>
<keyword evidence="5" id="KW-1185">Reference proteome</keyword>
<dbReference type="Pfam" id="PF05186">
    <property type="entry name" value="Dpy-30"/>
    <property type="match status" value="1"/>
</dbReference>
<dbReference type="SUPFAM" id="SSF54919">
    <property type="entry name" value="Nucleoside diphosphate kinase, NDK"/>
    <property type="match status" value="1"/>
</dbReference>
<dbReference type="Gene3D" id="3.30.70.141">
    <property type="entry name" value="Nucleoside diphosphate kinase-like domain"/>
    <property type="match status" value="1"/>
</dbReference>
<evidence type="ECO:0000313" key="6">
    <source>
        <dbReference type="RefSeq" id="XP_028129405.1"/>
    </source>
</evidence>
<comment type="caution">
    <text evidence="2">Lacks conserved residue(s) required for the propagation of feature annotation.</text>
</comment>
<dbReference type="RefSeq" id="XP_028129405.1">
    <property type="nucleotide sequence ID" value="XM_028273604.1"/>
</dbReference>
<reference evidence="4" key="2">
    <citation type="submission" date="2025-05" db="UniProtKB">
        <authorList>
            <consortium name="EnsemblMetazoa"/>
        </authorList>
    </citation>
    <scope>IDENTIFICATION</scope>
</reference>
<dbReference type="OrthoDB" id="1729737at2759"/>
<comment type="similarity">
    <text evidence="1 2">Belongs to the NDK family.</text>
</comment>
<evidence type="ECO:0000256" key="2">
    <source>
        <dbReference type="PROSITE-ProRule" id="PRU00706"/>
    </source>
</evidence>
<dbReference type="Gene3D" id="1.20.890.10">
    <property type="entry name" value="cAMP-dependent protein kinase regulatory subunit, dimerization-anchoring domain"/>
    <property type="match status" value="1"/>
</dbReference>
<dbReference type="KEGG" id="dvv:114325532"/>
<dbReference type="PANTHER" id="PTHR46161">
    <property type="entry name" value="NUCLEOSIDE DIPHOSPHATE KINASE"/>
    <property type="match status" value="1"/>
</dbReference>
<reference evidence="6" key="1">
    <citation type="submission" date="2025-04" db="UniProtKB">
        <authorList>
            <consortium name="RefSeq"/>
        </authorList>
    </citation>
    <scope>IDENTIFICATION</scope>
    <source>
        <tissue evidence="6">Whole insect</tissue>
    </source>
</reference>
<dbReference type="GO" id="GO:0003341">
    <property type="term" value="P:cilium movement"/>
    <property type="evidence" value="ECO:0007669"/>
    <property type="project" value="TreeGrafter"/>
</dbReference>
<dbReference type="InParanoid" id="A0A6P7F7J4"/>
<dbReference type="GO" id="GO:0005929">
    <property type="term" value="C:cilium"/>
    <property type="evidence" value="ECO:0007669"/>
    <property type="project" value="TreeGrafter"/>
</dbReference>
<protein>
    <submittedName>
        <fullName evidence="6">Nucleoside diphosphate kinase homolog 5-like</fullName>
    </submittedName>
</protein>
<dbReference type="CDD" id="cd22970">
    <property type="entry name" value="DD_NDKH5-like"/>
    <property type="match status" value="1"/>
</dbReference>
<name>A0A6P7F7J4_DIAVI</name>
<dbReference type="InterPro" id="IPR036850">
    <property type="entry name" value="NDK-like_dom_sf"/>
</dbReference>
<dbReference type="SMART" id="SM00562">
    <property type="entry name" value="NDK"/>
    <property type="match status" value="1"/>
</dbReference>
<feature type="domain" description="Nucleoside diphosphate kinase-like" evidence="3">
    <location>
        <begin position="106"/>
        <end position="245"/>
    </location>
</feature>
<dbReference type="PANTHER" id="PTHR46161:SF1">
    <property type="entry name" value="NUCLEOSIDE DIPHOSPHATE KINASE HOMOLOG 5"/>
    <property type="match status" value="1"/>
</dbReference>
<dbReference type="GO" id="GO:1902176">
    <property type="term" value="P:negative regulation of oxidative stress-induced intrinsic apoptotic signaling pathway"/>
    <property type="evidence" value="ECO:0007669"/>
    <property type="project" value="TreeGrafter"/>
</dbReference>
<dbReference type="Proteomes" id="UP001652700">
    <property type="component" value="Unplaced"/>
</dbReference>
<dbReference type="PROSITE" id="PS51374">
    <property type="entry name" value="NDPK_LIKE"/>
    <property type="match status" value="1"/>
</dbReference>
<gene>
    <name evidence="6" type="primary">LOC114325532</name>
</gene>
<accession>A0A6P7F7J4</accession>
<organism evidence="6">
    <name type="scientific">Diabrotica virgifera virgifera</name>
    <name type="common">western corn rootworm</name>
    <dbReference type="NCBI Taxonomy" id="50390"/>
    <lineage>
        <taxon>Eukaryota</taxon>
        <taxon>Metazoa</taxon>
        <taxon>Ecdysozoa</taxon>
        <taxon>Arthropoda</taxon>
        <taxon>Hexapoda</taxon>
        <taxon>Insecta</taxon>
        <taxon>Pterygota</taxon>
        <taxon>Neoptera</taxon>
        <taxon>Endopterygota</taxon>
        <taxon>Coleoptera</taxon>
        <taxon>Polyphaga</taxon>
        <taxon>Cucujiformia</taxon>
        <taxon>Chrysomeloidea</taxon>
        <taxon>Chrysomelidae</taxon>
        <taxon>Galerucinae</taxon>
        <taxon>Diabroticina</taxon>
        <taxon>Diabroticites</taxon>
        <taxon>Diabrotica</taxon>
    </lineage>
</organism>
<dbReference type="InterPro" id="IPR007858">
    <property type="entry name" value="Dpy-30_motif"/>
</dbReference>
<evidence type="ECO:0000313" key="5">
    <source>
        <dbReference type="Proteomes" id="UP001652700"/>
    </source>
</evidence>
<dbReference type="InterPro" id="IPR034907">
    <property type="entry name" value="NDK-like_dom"/>
</dbReference>
<sequence>MSNYKDVQANSRDRIRLLNQETVKTGVPFNLNTQRSHTPLSTSDSSCHSYQAKDTVHYLSPATTPAVTELEGDIYYQQFAEYELPPQGDHYGSSSASTLSCKEPDLQRTLAIVKPDGMKYKDVIVRAIKGAGIKILQERIVHLSPEQVSEIYAKQYGTPSFPHVVISVSISPILVLSLAEKNVVDKWKTMVGPYGLLREEWFFPYSIRTRFGIQSDITDVLHASENITEAKWENRYFFPRNILEPIPIYEEKVSDYIQNRIASVLLEGLIQVVKNKPIDPVLSLAEWLLQNNPYQPKFPEKIALSPL</sequence>